<dbReference type="GO" id="GO:0016020">
    <property type="term" value="C:membrane"/>
    <property type="evidence" value="ECO:0007669"/>
    <property type="project" value="InterPro"/>
</dbReference>
<evidence type="ECO:0000256" key="1">
    <source>
        <dbReference type="SAM" id="Phobius"/>
    </source>
</evidence>
<dbReference type="Pfam" id="PF21623">
    <property type="entry name" value="HK_sensor_dom_bact"/>
    <property type="match status" value="1"/>
</dbReference>
<dbReference type="FunFam" id="3.30.70.270:FF:000001">
    <property type="entry name" value="Diguanylate cyclase domain protein"/>
    <property type="match status" value="1"/>
</dbReference>
<dbReference type="InterPro" id="IPR043128">
    <property type="entry name" value="Rev_trsase/Diguanyl_cyclase"/>
</dbReference>
<keyword evidence="1" id="KW-0472">Membrane</keyword>
<dbReference type="InterPro" id="IPR052163">
    <property type="entry name" value="DGC-Regulatory_Protein"/>
</dbReference>
<keyword evidence="5" id="KW-1185">Reference proteome</keyword>
<dbReference type="InterPro" id="IPR029151">
    <property type="entry name" value="Sensor-like_sf"/>
</dbReference>
<protein>
    <submittedName>
        <fullName evidence="4">Diguanylate cyclase</fullName>
    </submittedName>
</protein>
<dbReference type="InterPro" id="IPR003660">
    <property type="entry name" value="HAMP_dom"/>
</dbReference>
<feature type="domain" description="HAMP" evidence="2">
    <location>
        <begin position="345"/>
        <end position="397"/>
    </location>
</feature>
<dbReference type="RefSeq" id="WP_169496487.1">
    <property type="nucleotide sequence ID" value="NZ_JABBFZ010000002.1"/>
</dbReference>
<dbReference type="InterPro" id="IPR029787">
    <property type="entry name" value="Nucleotide_cyclase"/>
</dbReference>
<organism evidence="4 5">
    <name type="scientific">Paraburkholderia antibiotica</name>
    <dbReference type="NCBI Taxonomy" id="2728839"/>
    <lineage>
        <taxon>Bacteria</taxon>
        <taxon>Pseudomonadati</taxon>
        <taxon>Pseudomonadota</taxon>
        <taxon>Betaproteobacteria</taxon>
        <taxon>Burkholderiales</taxon>
        <taxon>Burkholderiaceae</taxon>
        <taxon>Paraburkholderia</taxon>
    </lineage>
</organism>
<dbReference type="SUPFAM" id="SSF158472">
    <property type="entry name" value="HAMP domain-like"/>
    <property type="match status" value="1"/>
</dbReference>
<keyword evidence="1" id="KW-0812">Transmembrane</keyword>
<dbReference type="EMBL" id="JABBFZ010000002">
    <property type="protein sequence ID" value="NML30205.1"/>
    <property type="molecule type" value="Genomic_DNA"/>
</dbReference>
<dbReference type="GO" id="GO:0007165">
    <property type="term" value="P:signal transduction"/>
    <property type="evidence" value="ECO:0007669"/>
    <property type="project" value="InterPro"/>
</dbReference>
<dbReference type="PANTHER" id="PTHR46663">
    <property type="entry name" value="DIGUANYLATE CYCLASE DGCT-RELATED"/>
    <property type="match status" value="1"/>
</dbReference>
<dbReference type="SUPFAM" id="SSF103190">
    <property type="entry name" value="Sensory domain-like"/>
    <property type="match status" value="1"/>
</dbReference>
<dbReference type="Pfam" id="PF00990">
    <property type="entry name" value="GGDEF"/>
    <property type="match status" value="1"/>
</dbReference>
<feature type="transmembrane region" description="Helical" evidence="1">
    <location>
        <begin position="325"/>
        <end position="344"/>
    </location>
</feature>
<proteinExistence type="predicted"/>
<accession>A0A7X9ZX24</accession>
<dbReference type="SMART" id="SM00267">
    <property type="entry name" value="GGDEF"/>
    <property type="match status" value="1"/>
</dbReference>
<dbReference type="GO" id="GO:0003824">
    <property type="term" value="F:catalytic activity"/>
    <property type="evidence" value="ECO:0007669"/>
    <property type="project" value="UniProtKB-ARBA"/>
</dbReference>
<evidence type="ECO:0000259" key="3">
    <source>
        <dbReference type="PROSITE" id="PS50887"/>
    </source>
</evidence>
<evidence type="ECO:0000313" key="5">
    <source>
        <dbReference type="Proteomes" id="UP000583127"/>
    </source>
</evidence>
<dbReference type="AlphaFoldDB" id="A0A7X9ZX24"/>
<feature type="domain" description="GGDEF" evidence="3">
    <location>
        <begin position="440"/>
        <end position="573"/>
    </location>
</feature>
<dbReference type="Gene3D" id="3.30.450.20">
    <property type="entry name" value="PAS domain"/>
    <property type="match status" value="1"/>
</dbReference>
<dbReference type="PANTHER" id="PTHR46663:SF2">
    <property type="entry name" value="GGDEF DOMAIN-CONTAINING PROTEIN"/>
    <property type="match status" value="1"/>
</dbReference>
<dbReference type="NCBIfam" id="TIGR00254">
    <property type="entry name" value="GGDEF"/>
    <property type="match status" value="1"/>
</dbReference>
<dbReference type="CDD" id="cd01949">
    <property type="entry name" value="GGDEF"/>
    <property type="match status" value="1"/>
</dbReference>
<reference evidence="4 5" key="1">
    <citation type="submission" date="2020-04" db="EMBL/GenBank/DDBJ databases">
        <title>Paraburkholderia sp. G-4-1-8 isolated from soil.</title>
        <authorList>
            <person name="Dahal R.H."/>
        </authorList>
    </citation>
    <scope>NUCLEOTIDE SEQUENCE [LARGE SCALE GENOMIC DNA]</scope>
    <source>
        <strain evidence="4 5">G-4-1-8</strain>
    </source>
</reference>
<dbReference type="PROSITE" id="PS50885">
    <property type="entry name" value="HAMP"/>
    <property type="match status" value="1"/>
</dbReference>
<dbReference type="Gene3D" id="3.30.70.270">
    <property type="match status" value="1"/>
</dbReference>
<dbReference type="Gene3D" id="6.10.340.10">
    <property type="match status" value="1"/>
</dbReference>
<dbReference type="PROSITE" id="PS50887">
    <property type="entry name" value="GGDEF"/>
    <property type="match status" value="1"/>
</dbReference>
<sequence>MFRRGLTLKLSVLLACIGVLASGATGYYAYRANRTMLVNEAEHSLLTSTELLGQRIAVSIDDVASDALVLATMPSSVSVALTDDGIGPNVGRERLAQVYSSFMLHHPEYLQVRLITRQHHGLELIRFDRDRDGLVRVESNDLQEKAQFPYVFETLAFSPGRIYTSPITVNHEYGTHAAQGKPTLRLGTPIADTHGTVVGVVVIDIDLAGMLRRLQSDLPSDHQVYLANEWGDFLVHPDASKTFGFDRGRRVLMQDSFPVTKPLFEQKQAEVLVNGLALPRQADGHVLAFVRRPFGGSEGNRFIVLGLAKPLEDVLAGANQLGTRIIRMVLVFSALSVLLAILFARALTKPLHLLAHAATHLFAEHAMHTLPLKRTDEIGVLARCFERLRREIRAQMDALHSKQSELAHLATHDVLTGLPNRMLFMEKLESAIDDARRRDEGLAVLFVDLDRFKQINDQFGHSVGDKVLVAVARRLKDVLNAADVVARLGGDEFIVLLEGARAADVTPTIATLIMDALNETLTLDGNSMTVGASIGISEFPHDSGNAEELLLNADAAMYAAKSGGRCAYLRYRDVLAARLEAQAEAQAAGQAARASLADARAAQDAIEGHEAEPTA</sequence>
<dbReference type="SUPFAM" id="SSF55073">
    <property type="entry name" value="Nucleotide cyclase"/>
    <property type="match status" value="1"/>
</dbReference>
<dbReference type="InterPro" id="IPR048760">
    <property type="entry name" value="VP0354-like_sensor_dom"/>
</dbReference>
<keyword evidence="1" id="KW-1133">Transmembrane helix</keyword>
<dbReference type="InterPro" id="IPR000160">
    <property type="entry name" value="GGDEF_dom"/>
</dbReference>
<gene>
    <name evidence="4" type="ORF">HHL14_05095</name>
</gene>
<dbReference type="CDD" id="cd06225">
    <property type="entry name" value="HAMP"/>
    <property type="match status" value="1"/>
</dbReference>
<evidence type="ECO:0000259" key="2">
    <source>
        <dbReference type="PROSITE" id="PS50885"/>
    </source>
</evidence>
<comment type="caution">
    <text evidence="4">The sequence shown here is derived from an EMBL/GenBank/DDBJ whole genome shotgun (WGS) entry which is preliminary data.</text>
</comment>
<evidence type="ECO:0000313" key="4">
    <source>
        <dbReference type="EMBL" id="NML30205.1"/>
    </source>
</evidence>
<name>A0A7X9ZX24_9BURK</name>
<dbReference type="Proteomes" id="UP000583127">
    <property type="component" value="Unassembled WGS sequence"/>
</dbReference>